<dbReference type="Gene3D" id="3.40.1080.10">
    <property type="entry name" value="Glutaconate Coenzyme A-transferase"/>
    <property type="match status" value="1"/>
</dbReference>
<dbReference type="Gene3D" id="3.30.30.40">
    <property type="match status" value="1"/>
</dbReference>
<dbReference type="RefSeq" id="WP_233697170.1">
    <property type="nucleotide sequence ID" value="NZ_JAJNBZ010000010.1"/>
</dbReference>
<dbReference type="InterPro" id="IPR004165">
    <property type="entry name" value="CoA_trans_fam_I"/>
</dbReference>
<dbReference type="PANTHER" id="PTHR43293:SF3">
    <property type="entry name" value="CHOLESTEROL RING-CLEAVING HYDROLASE IPDB SUBUNIT"/>
    <property type="match status" value="1"/>
</dbReference>
<dbReference type="Proteomes" id="UP001199916">
    <property type="component" value="Unassembled WGS sequence"/>
</dbReference>
<sequence length="278" mass="30418">MNRKLMSLQEASALVRDGATVALGGNVLHRAPMAMVRELVRQKKRRLRLVKTAGAHDIDLLCAAGCVQSVDAGFVSYETEFGLAMHYRKAVERGEVQGHEHACYTVICALRAAASGAPFMPVAGLKTGDLIEANDYFQVIANPFGDEPVTVVRAIVPDVAVLHVQECDEDGNAIVAGPKFEDVLMSRAAKKVILTTEKIVPKSKMRMRPDNVDIPHFLVQAVVPVPRGAAPCSCEKSYEADFKMLEQFVKMKTADEIEQYVQAYESKDRSGTRAGGNW</sequence>
<dbReference type="SUPFAM" id="SSF100950">
    <property type="entry name" value="NagB/RpiA/CoA transferase-like"/>
    <property type="match status" value="1"/>
</dbReference>
<dbReference type="EMBL" id="JAJNBZ010000010">
    <property type="protein sequence ID" value="MCE5170429.1"/>
    <property type="molecule type" value="Genomic_DNA"/>
</dbReference>
<name>A0ABS8YGT3_9BACL</name>
<dbReference type="GO" id="GO:0016740">
    <property type="term" value="F:transferase activity"/>
    <property type="evidence" value="ECO:0007669"/>
    <property type="project" value="UniProtKB-KW"/>
</dbReference>
<accession>A0ABS8YGT3</accession>
<evidence type="ECO:0000256" key="1">
    <source>
        <dbReference type="ARBA" id="ARBA00007047"/>
    </source>
</evidence>
<reference evidence="2 3" key="1">
    <citation type="submission" date="2021-11" db="EMBL/GenBank/DDBJ databases">
        <title>Draft genome sequence of Paenibacillus profundus YoMME, a new Gram-positive bacteria with exoelectrogenic properties.</title>
        <authorList>
            <person name="Hubenova Y."/>
            <person name="Hubenova E."/>
            <person name="Manasiev Y."/>
            <person name="Peykov S."/>
            <person name="Mitov M."/>
        </authorList>
    </citation>
    <scope>NUCLEOTIDE SEQUENCE [LARGE SCALE GENOMIC DNA]</scope>
    <source>
        <strain evidence="2 3">YoMME</strain>
    </source>
</reference>
<evidence type="ECO:0000313" key="3">
    <source>
        <dbReference type="Proteomes" id="UP001199916"/>
    </source>
</evidence>
<gene>
    <name evidence="2" type="ORF">LQV63_14025</name>
</gene>
<organism evidence="2 3">
    <name type="scientific">Paenibacillus profundus</name>
    <dbReference type="NCBI Taxonomy" id="1173085"/>
    <lineage>
        <taxon>Bacteria</taxon>
        <taxon>Bacillati</taxon>
        <taxon>Bacillota</taxon>
        <taxon>Bacilli</taxon>
        <taxon>Bacillales</taxon>
        <taxon>Paenibacillaceae</taxon>
        <taxon>Paenibacillus</taxon>
    </lineage>
</organism>
<comment type="caution">
    <text evidence="2">The sequence shown here is derived from an EMBL/GenBank/DDBJ whole genome shotgun (WGS) entry which is preliminary data.</text>
</comment>
<keyword evidence="2" id="KW-0808">Transferase</keyword>
<dbReference type="InterPro" id="IPR037171">
    <property type="entry name" value="NagB/RpiA_transferase-like"/>
</dbReference>
<proteinExistence type="inferred from homology"/>
<dbReference type="Pfam" id="PF01144">
    <property type="entry name" value="CoA_trans"/>
    <property type="match status" value="1"/>
</dbReference>
<evidence type="ECO:0000313" key="2">
    <source>
        <dbReference type="EMBL" id="MCE5170429.1"/>
    </source>
</evidence>
<dbReference type="SMART" id="SM00882">
    <property type="entry name" value="CoA_trans"/>
    <property type="match status" value="1"/>
</dbReference>
<protein>
    <submittedName>
        <fullName evidence="2">CoA transferase subunit A</fullName>
    </submittedName>
</protein>
<comment type="similarity">
    <text evidence="1">Belongs to the 3-oxoacid CoA-transferase subunit B family.</text>
</comment>
<keyword evidence="3" id="KW-1185">Reference proteome</keyword>
<dbReference type="PANTHER" id="PTHR43293">
    <property type="entry name" value="ACETATE COA-TRANSFERASE YDIF"/>
    <property type="match status" value="1"/>
</dbReference>